<evidence type="ECO:0000313" key="1">
    <source>
        <dbReference type="EnsemblPlants" id="AVESA.00010b.r2.4CG1285040.1.CDS"/>
    </source>
</evidence>
<evidence type="ECO:0000313" key="2">
    <source>
        <dbReference type="Proteomes" id="UP001732700"/>
    </source>
</evidence>
<protein>
    <submittedName>
        <fullName evidence="1">Uncharacterized protein</fullName>
    </submittedName>
</protein>
<organism evidence="1 2">
    <name type="scientific">Avena sativa</name>
    <name type="common">Oat</name>
    <dbReference type="NCBI Taxonomy" id="4498"/>
    <lineage>
        <taxon>Eukaryota</taxon>
        <taxon>Viridiplantae</taxon>
        <taxon>Streptophyta</taxon>
        <taxon>Embryophyta</taxon>
        <taxon>Tracheophyta</taxon>
        <taxon>Spermatophyta</taxon>
        <taxon>Magnoliopsida</taxon>
        <taxon>Liliopsida</taxon>
        <taxon>Poales</taxon>
        <taxon>Poaceae</taxon>
        <taxon>BOP clade</taxon>
        <taxon>Pooideae</taxon>
        <taxon>Poodae</taxon>
        <taxon>Poeae</taxon>
        <taxon>Poeae Chloroplast Group 1 (Aveneae type)</taxon>
        <taxon>Aveninae</taxon>
        <taxon>Avena</taxon>
    </lineage>
</organism>
<reference evidence="1" key="1">
    <citation type="submission" date="2021-05" db="EMBL/GenBank/DDBJ databases">
        <authorList>
            <person name="Scholz U."/>
            <person name="Mascher M."/>
            <person name="Fiebig A."/>
        </authorList>
    </citation>
    <scope>NUCLEOTIDE SEQUENCE [LARGE SCALE GENOMIC DNA]</scope>
</reference>
<sequence>MYGESSRCDDHEITLQETIAGPRKLRLQYLNEITNNFSAQQILGSGGFGVVYKGELPNGGLMAVKRLKVLMPGSQKQFENEVNHLMSLNHTNIVRCIGYCYETQNLFLKYDGTPIFAETAERLLCLEYMPNGSLDKHLADESCGLDWHKRYNIISGICYGLHYIHKEWQVNTPIIHMDLKPANILLGDNMLPKIADFGMSRLFGEQQTRACTKSLDGTFGYMAPEYISRGIITTKSDIFSLGVIIIEIITGQRNYPWPSASGTSNHDFIELVLKNWRKRSEGASLETDFQQIISCLELGLSCLETDPMKRPATMEIVERLIGWGSTNCHVDSDERSSTLQITSDPRELLVINPRELQFRLAFNKQARCPVQLTNNTVEHVAFSFGVKRPRNSYSIEPTSGFVCPRSTFTVFVTLEKVREYMDCNDEFLVQTIVVRGNRFTSKHNRDDSFNMSSNVVHKEKLTVVYLPLAQSPNLLYVGKTSDPQRLQSFSDQENVDTLIRCICQDLGFSNGRPIAACLVYMCLLHWKSFEAGKTNVFERIIASMFSTVKAQGNDMLAYWISNSSTLLLLIQRTLKTATEGRFTARRGKTSAGLVDMIIARTRSSGGIQLIGGKGDLQQVEAKRPALLFKGHLAGFLEKVYGTIRDNLVKDISPLLGCCIEAPTIICQALFDHWQSIVNILTDYLGVLKSNHVPSFLISKMFTQVFSFIDVQLFNSLLLSECCSFCDGEYIKAGLAKLEQWCTYETEEYAGSSWEELKHIRKVAIFLTMRRKHKKTLKELTSILCPVLSIPQLYRICTLYRDENGSNDDSPLIDVLSSMENQMTEDVNDPVDYSLLLDHDSASIPFTLNDILKPMTEFELADVDMPPLIRKNPCFNFLHQRKD</sequence>
<reference evidence="1" key="2">
    <citation type="submission" date="2025-09" db="UniProtKB">
        <authorList>
            <consortium name="EnsemblPlants"/>
        </authorList>
    </citation>
    <scope>IDENTIFICATION</scope>
</reference>
<keyword evidence="2" id="KW-1185">Reference proteome</keyword>
<accession>A0ACD5WU99</accession>
<name>A0ACD5WU99_AVESA</name>
<dbReference type="Proteomes" id="UP001732700">
    <property type="component" value="Chromosome 4C"/>
</dbReference>
<dbReference type="EnsemblPlants" id="AVESA.00010b.r2.4CG1285040.1">
    <property type="protein sequence ID" value="AVESA.00010b.r2.4CG1285040.1.CDS"/>
    <property type="gene ID" value="AVESA.00010b.r2.4CG1285040"/>
</dbReference>
<proteinExistence type="predicted"/>